<evidence type="ECO:0000256" key="1">
    <source>
        <dbReference type="ARBA" id="ARBA00023015"/>
    </source>
</evidence>
<dbReference type="PRINTS" id="PR00032">
    <property type="entry name" value="HTHARAC"/>
</dbReference>
<dbReference type="Pfam" id="PF12833">
    <property type="entry name" value="HTH_18"/>
    <property type="match status" value="1"/>
</dbReference>
<gene>
    <name evidence="6" type="ORF">AAIA72_09200</name>
</gene>
<dbReference type="SUPFAM" id="SSF51215">
    <property type="entry name" value="Regulatory protein AraC"/>
    <property type="match status" value="1"/>
</dbReference>
<dbReference type="Gene3D" id="1.10.10.60">
    <property type="entry name" value="Homeodomain-like"/>
    <property type="match status" value="2"/>
</dbReference>
<dbReference type="InterPro" id="IPR009057">
    <property type="entry name" value="Homeodomain-like_sf"/>
</dbReference>
<keyword evidence="4" id="KW-0804">Transcription</keyword>
<dbReference type="InterPro" id="IPR003313">
    <property type="entry name" value="AraC-bd"/>
</dbReference>
<dbReference type="PANTHER" id="PTHR46796:SF7">
    <property type="entry name" value="ARAC FAMILY TRANSCRIPTIONAL REGULATOR"/>
    <property type="match status" value="1"/>
</dbReference>
<evidence type="ECO:0000256" key="3">
    <source>
        <dbReference type="ARBA" id="ARBA00023159"/>
    </source>
</evidence>
<evidence type="ECO:0000256" key="2">
    <source>
        <dbReference type="ARBA" id="ARBA00023125"/>
    </source>
</evidence>
<name>A0AB39URI4_9GAMM</name>
<evidence type="ECO:0000259" key="5">
    <source>
        <dbReference type="PROSITE" id="PS01124"/>
    </source>
</evidence>
<dbReference type="PROSITE" id="PS00041">
    <property type="entry name" value="HTH_ARAC_FAMILY_1"/>
    <property type="match status" value="1"/>
</dbReference>
<dbReference type="InterPro" id="IPR018060">
    <property type="entry name" value="HTH_AraC"/>
</dbReference>
<feature type="domain" description="HTH araC/xylS-type" evidence="5">
    <location>
        <begin position="196"/>
        <end position="294"/>
    </location>
</feature>
<keyword evidence="3" id="KW-0010">Activator</keyword>
<accession>A0AB39URI4</accession>
<evidence type="ECO:0000313" key="6">
    <source>
        <dbReference type="EMBL" id="XDT70988.1"/>
    </source>
</evidence>
<dbReference type="Gene3D" id="2.60.120.280">
    <property type="entry name" value="Regulatory protein AraC"/>
    <property type="match status" value="1"/>
</dbReference>
<dbReference type="InterPro" id="IPR018062">
    <property type="entry name" value="HTH_AraC-typ_CS"/>
</dbReference>
<dbReference type="SUPFAM" id="SSF46689">
    <property type="entry name" value="Homeodomain-like"/>
    <property type="match status" value="2"/>
</dbReference>
<dbReference type="EMBL" id="CP154858">
    <property type="protein sequence ID" value="XDT70988.1"/>
    <property type="molecule type" value="Genomic_DNA"/>
</dbReference>
<dbReference type="SMART" id="SM00342">
    <property type="entry name" value="HTH_ARAC"/>
    <property type="match status" value="1"/>
</dbReference>
<dbReference type="RefSeq" id="WP_369600029.1">
    <property type="nucleotide sequence ID" value="NZ_CP154858.1"/>
</dbReference>
<evidence type="ECO:0000256" key="4">
    <source>
        <dbReference type="ARBA" id="ARBA00023163"/>
    </source>
</evidence>
<keyword evidence="2" id="KW-0238">DNA-binding</keyword>
<dbReference type="InterPro" id="IPR050204">
    <property type="entry name" value="AraC_XylS_family_regulators"/>
</dbReference>
<reference evidence="6" key="1">
    <citation type="submission" date="2024-05" db="EMBL/GenBank/DDBJ databases">
        <title>Genome sequencing of novel strain.</title>
        <authorList>
            <person name="Ganbat D."/>
            <person name="Ganbat S."/>
            <person name="Lee S.-J."/>
        </authorList>
    </citation>
    <scope>NUCLEOTIDE SEQUENCE</scope>
    <source>
        <strain evidence="6">SMD15-11</strain>
    </source>
</reference>
<dbReference type="PROSITE" id="PS01124">
    <property type="entry name" value="HTH_ARAC_FAMILY_2"/>
    <property type="match status" value="1"/>
</dbReference>
<organism evidence="6">
    <name type="scientific">Thermohahella caldifontis</name>
    <dbReference type="NCBI Taxonomy" id="3142973"/>
    <lineage>
        <taxon>Bacteria</taxon>
        <taxon>Pseudomonadati</taxon>
        <taxon>Pseudomonadota</taxon>
        <taxon>Gammaproteobacteria</taxon>
        <taxon>Oceanospirillales</taxon>
        <taxon>Hahellaceae</taxon>
        <taxon>Thermohahella</taxon>
    </lineage>
</organism>
<dbReference type="AlphaFoldDB" id="A0AB39URI4"/>
<dbReference type="GO" id="GO:0003700">
    <property type="term" value="F:DNA-binding transcription factor activity"/>
    <property type="evidence" value="ECO:0007669"/>
    <property type="project" value="InterPro"/>
</dbReference>
<keyword evidence="1" id="KW-0805">Transcription regulation</keyword>
<dbReference type="KEGG" id="tcd:AAIA72_09200"/>
<sequence>MSEPSNWPLPPDGIRYRLPPAVVESLRRHPLSAGLYPTVMGYYPRAAQHRMRRPHHDDCLLMYCTEGKGSVWMADHAGAVSVGPGDVVLLPPGVRHAYEADHTDPWTLYWVHFQGTDLGHVLVLLGRETGVQTWGMCWHAGDSASLVAAFQSLLSARTAGQRPLVALHLAQQLRALLTLLAVRGIHEGEAGGLDLDRLHGWMEAHLRDMVRLDDMAAFCGLSRAHLHRRYKALTGETPLQHFLQMKMQYAAYLLDISARPIQSIALELGYDDPLYFSRVFRKIMGQSPSAYRAKNRGQM</sequence>
<dbReference type="InterPro" id="IPR037923">
    <property type="entry name" value="HTH-like"/>
</dbReference>
<dbReference type="PANTHER" id="PTHR46796">
    <property type="entry name" value="HTH-TYPE TRANSCRIPTIONAL ACTIVATOR RHAS-RELATED"/>
    <property type="match status" value="1"/>
</dbReference>
<protein>
    <submittedName>
        <fullName evidence="6">AraC family transcriptional regulator</fullName>
    </submittedName>
</protein>
<dbReference type="GO" id="GO:0043565">
    <property type="term" value="F:sequence-specific DNA binding"/>
    <property type="evidence" value="ECO:0007669"/>
    <property type="project" value="InterPro"/>
</dbReference>
<proteinExistence type="predicted"/>
<dbReference type="InterPro" id="IPR020449">
    <property type="entry name" value="Tscrpt_reg_AraC-type_HTH"/>
</dbReference>
<dbReference type="CDD" id="cd06986">
    <property type="entry name" value="cupin_MmsR-like_N"/>
    <property type="match status" value="1"/>
</dbReference>
<dbReference type="Pfam" id="PF02311">
    <property type="entry name" value="AraC_binding"/>
    <property type="match status" value="1"/>
</dbReference>